<gene>
    <name evidence="8" type="ORF">EJ02DRAFT_421381</name>
</gene>
<evidence type="ECO:0000313" key="8">
    <source>
        <dbReference type="EMBL" id="KAF1943345.1"/>
    </source>
</evidence>
<comment type="similarity">
    <text evidence="1">Belongs to the Gfo/Idh/MocA family.</text>
</comment>
<evidence type="ECO:0000256" key="4">
    <source>
        <dbReference type="ARBA" id="ARBA00042988"/>
    </source>
</evidence>
<evidence type="ECO:0000256" key="1">
    <source>
        <dbReference type="ARBA" id="ARBA00010928"/>
    </source>
</evidence>
<dbReference type="Gene3D" id="3.30.360.10">
    <property type="entry name" value="Dihydrodipicolinate Reductase, domain 2"/>
    <property type="match status" value="1"/>
</dbReference>
<dbReference type="PANTHER" id="PTHR22604">
    <property type="entry name" value="OXIDOREDUCTASES"/>
    <property type="match status" value="1"/>
</dbReference>
<evidence type="ECO:0000256" key="2">
    <source>
        <dbReference type="ARBA" id="ARBA00023002"/>
    </source>
</evidence>
<reference evidence="8" key="1">
    <citation type="journal article" date="2020" name="Stud. Mycol.">
        <title>101 Dothideomycetes genomes: a test case for predicting lifestyles and emergence of pathogens.</title>
        <authorList>
            <person name="Haridas S."/>
            <person name="Albert R."/>
            <person name="Binder M."/>
            <person name="Bloem J."/>
            <person name="Labutti K."/>
            <person name="Salamov A."/>
            <person name="Andreopoulos B."/>
            <person name="Baker S."/>
            <person name="Barry K."/>
            <person name="Bills G."/>
            <person name="Bluhm B."/>
            <person name="Cannon C."/>
            <person name="Castanera R."/>
            <person name="Culley D."/>
            <person name="Daum C."/>
            <person name="Ezra D."/>
            <person name="Gonzalez J."/>
            <person name="Henrissat B."/>
            <person name="Kuo A."/>
            <person name="Liang C."/>
            <person name="Lipzen A."/>
            <person name="Lutzoni F."/>
            <person name="Magnuson J."/>
            <person name="Mondo S."/>
            <person name="Nolan M."/>
            <person name="Ohm R."/>
            <person name="Pangilinan J."/>
            <person name="Park H.-J."/>
            <person name="Ramirez L."/>
            <person name="Alfaro M."/>
            <person name="Sun H."/>
            <person name="Tritt A."/>
            <person name="Yoshinaga Y."/>
            <person name="Zwiers L.-H."/>
            <person name="Turgeon B."/>
            <person name="Goodwin S."/>
            <person name="Spatafora J."/>
            <person name="Crous P."/>
            <person name="Grigoriev I."/>
        </authorList>
    </citation>
    <scope>NUCLEOTIDE SEQUENCE</scope>
    <source>
        <strain evidence="8">CBS 161.51</strain>
    </source>
</reference>
<accession>A0A6A5SRR9</accession>
<dbReference type="InterPro" id="IPR050984">
    <property type="entry name" value="Gfo/Idh/MocA_domain"/>
</dbReference>
<dbReference type="InterPro" id="IPR000683">
    <property type="entry name" value="Gfo/Idh/MocA-like_OxRdtase_N"/>
</dbReference>
<dbReference type="GO" id="GO:0047837">
    <property type="term" value="F:D-xylose 1-dehydrogenase (NADP+) activity"/>
    <property type="evidence" value="ECO:0007669"/>
    <property type="project" value="UniProtKB-EC"/>
</dbReference>
<dbReference type="InterPro" id="IPR036291">
    <property type="entry name" value="NAD(P)-bd_dom_sf"/>
</dbReference>
<feature type="domain" description="GFO/IDH/MocA-like oxidoreductase" evidence="7">
    <location>
        <begin position="102"/>
        <end position="235"/>
    </location>
</feature>
<evidence type="ECO:0000313" key="9">
    <source>
        <dbReference type="Proteomes" id="UP000800038"/>
    </source>
</evidence>
<evidence type="ECO:0000259" key="7">
    <source>
        <dbReference type="Pfam" id="PF22725"/>
    </source>
</evidence>
<dbReference type="OrthoDB" id="2129491at2759"/>
<evidence type="ECO:0000256" key="3">
    <source>
        <dbReference type="ARBA" id="ARBA00038984"/>
    </source>
</evidence>
<dbReference type="AlphaFoldDB" id="A0A6A5SRR9"/>
<comment type="catalytic activity">
    <reaction evidence="5">
        <text>D-xylose + NADP(+) = D-xylono-1,5-lactone + NADPH + H(+)</text>
        <dbReference type="Rhea" id="RHEA:22000"/>
        <dbReference type="ChEBI" id="CHEBI:15378"/>
        <dbReference type="ChEBI" id="CHEBI:15867"/>
        <dbReference type="ChEBI" id="CHEBI:53455"/>
        <dbReference type="ChEBI" id="CHEBI:57783"/>
        <dbReference type="ChEBI" id="CHEBI:58349"/>
        <dbReference type="EC" id="1.1.1.179"/>
    </reaction>
</comment>
<keyword evidence="9" id="KW-1185">Reference proteome</keyword>
<dbReference type="InterPro" id="IPR055170">
    <property type="entry name" value="GFO_IDH_MocA-like_dom"/>
</dbReference>
<sequence length="338" mass="36459">MPPVAVIVVSCHVVAAAASSTSISRARDFLHEVGAPSTARAYGGYEALVDDEGVDIIYVATPHSHHYQHVRVALEAGKHVLIKKPITVNAEQCQTRFFPLSREVCAFIQAGHLGDVVRVFADFSFWNDVKKEFRGGNAHRMVNMELAGGALLDLGIYSLAWVFIALYHGQSVGEPEVNSAVTKYETGADETATVLLQFPGGGHGVATTSIRVATTPNAGHPSPDAVRIQGTLGDLTVDYAPRPRTYTLTPATSASRGKLADFVYEVVDRFAEIPGGGHGMFWEADECARCVRDGKCESEVMGLGESEVVMRVMDRLRGQAGIRYPGAIESVRYPLEGK</sequence>
<evidence type="ECO:0000256" key="5">
    <source>
        <dbReference type="ARBA" id="ARBA00049233"/>
    </source>
</evidence>
<organism evidence="8 9">
    <name type="scientific">Clathrospora elynae</name>
    <dbReference type="NCBI Taxonomy" id="706981"/>
    <lineage>
        <taxon>Eukaryota</taxon>
        <taxon>Fungi</taxon>
        <taxon>Dikarya</taxon>
        <taxon>Ascomycota</taxon>
        <taxon>Pezizomycotina</taxon>
        <taxon>Dothideomycetes</taxon>
        <taxon>Pleosporomycetidae</taxon>
        <taxon>Pleosporales</taxon>
        <taxon>Diademaceae</taxon>
        <taxon>Clathrospora</taxon>
    </lineage>
</organism>
<protein>
    <recommendedName>
        <fullName evidence="3">D-xylose 1-dehydrogenase (NADP(+), D-xylono-1,5-lactone-forming)</fullName>
        <ecNumber evidence="3">1.1.1.179</ecNumber>
    </recommendedName>
    <alternativeName>
        <fullName evidence="4">D-xylose-NADP dehydrogenase</fullName>
    </alternativeName>
</protein>
<dbReference type="Gene3D" id="3.40.50.720">
    <property type="entry name" value="NAD(P)-binding Rossmann-like Domain"/>
    <property type="match status" value="1"/>
</dbReference>
<feature type="domain" description="Gfo/Idh/MocA-like oxidoreductase N-terminal" evidence="6">
    <location>
        <begin position="16"/>
        <end position="95"/>
    </location>
</feature>
<dbReference type="Pfam" id="PF22725">
    <property type="entry name" value="GFO_IDH_MocA_C3"/>
    <property type="match status" value="1"/>
</dbReference>
<dbReference type="GO" id="GO:0000166">
    <property type="term" value="F:nucleotide binding"/>
    <property type="evidence" value="ECO:0007669"/>
    <property type="project" value="InterPro"/>
</dbReference>
<dbReference type="EC" id="1.1.1.179" evidence="3"/>
<proteinExistence type="inferred from homology"/>
<dbReference type="SUPFAM" id="SSF51735">
    <property type="entry name" value="NAD(P)-binding Rossmann-fold domains"/>
    <property type="match status" value="1"/>
</dbReference>
<evidence type="ECO:0000259" key="6">
    <source>
        <dbReference type="Pfam" id="PF01408"/>
    </source>
</evidence>
<dbReference type="Pfam" id="PF01408">
    <property type="entry name" value="GFO_IDH_MocA"/>
    <property type="match status" value="1"/>
</dbReference>
<name>A0A6A5SRR9_9PLEO</name>
<dbReference type="PANTHER" id="PTHR22604:SF115">
    <property type="entry name" value="DIHYDRODIOL DEHYDROGENASE, PUTATIVE (AFU_ORTHOLOGUE AFUA_1G07520)-RELATED"/>
    <property type="match status" value="1"/>
</dbReference>
<dbReference type="SUPFAM" id="SSF55347">
    <property type="entry name" value="Glyceraldehyde-3-phosphate dehydrogenase-like, C-terminal domain"/>
    <property type="match status" value="1"/>
</dbReference>
<dbReference type="Proteomes" id="UP000800038">
    <property type="component" value="Unassembled WGS sequence"/>
</dbReference>
<keyword evidence="2" id="KW-0560">Oxidoreductase</keyword>
<dbReference type="EMBL" id="ML976026">
    <property type="protein sequence ID" value="KAF1943345.1"/>
    <property type="molecule type" value="Genomic_DNA"/>
</dbReference>